<evidence type="ECO:0008006" key="5">
    <source>
        <dbReference type="Google" id="ProtNLM"/>
    </source>
</evidence>
<feature type="transmembrane region" description="Helical" evidence="2">
    <location>
        <begin position="426"/>
        <end position="445"/>
    </location>
</feature>
<evidence type="ECO:0000256" key="1">
    <source>
        <dbReference type="SAM" id="MobiDB-lite"/>
    </source>
</evidence>
<name>A0ABV5LUH1_9ACTN</name>
<feature type="region of interest" description="Disordered" evidence="1">
    <location>
        <begin position="452"/>
        <end position="480"/>
    </location>
</feature>
<evidence type="ECO:0000313" key="4">
    <source>
        <dbReference type="Proteomes" id="UP001589748"/>
    </source>
</evidence>
<feature type="transmembrane region" description="Helical" evidence="2">
    <location>
        <begin position="401"/>
        <end position="420"/>
    </location>
</feature>
<comment type="caution">
    <text evidence="3">The sequence shown here is derived from an EMBL/GenBank/DDBJ whole genome shotgun (WGS) entry which is preliminary data.</text>
</comment>
<evidence type="ECO:0000256" key="2">
    <source>
        <dbReference type="SAM" id="Phobius"/>
    </source>
</evidence>
<dbReference type="EMBL" id="JBHMDM010000007">
    <property type="protein sequence ID" value="MFB9377710.1"/>
    <property type="molecule type" value="Genomic_DNA"/>
</dbReference>
<keyword evidence="2" id="KW-0812">Transmembrane</keyword>
<feature type="transmembrane region" description="Helical" evidence="2">
    <location>
        <begin position="32"/>
        <end position="49"/>
    </location>
</feature>
<feature type="transmembrane region" description="Helical" evidence="2">
    <location>
        <begin position="323"/>
        <end position="344"/>
    </location>
</feature>
<feature type="region of interest" description="Disordered" evidence="1">
    <location>
        <begin position="59"/>
        <end position="84"/>
    </location>
</feature>
<feature type="transmembrane region" description="Helical" evidence="2">
    <location>
        <begin position="142"/>
        <end position="160"/>
    </location>
</feature>
<proteinExistence type="predicted"/>
<dbReference type="RefSeq" id="WP_380137971.1">
    <property type="nucleotide sequence ID" value="NZ_JBHLUI010000008.1"/>
</dbReference>
<gene>
    <name evidence="3" type="ORF">ACFFVI_12105</name>
</gene>
<keyword evidence="2" id="KW-1133">Transmembrane helix</keyword>
<feature type="transmembrane region" description="Helical" evidence="2">
    <location>
        <begin position="220"/>
        <end position="238"/>
    </location>
</feature>
<reference evidence="3 4" key="1">
    <citation type="submission" date="2024-09" db="EMBL/GenBank/DDBJ databases">
        <authorList>
            <person name="Sun Q."/>
            <person name="Mori K."/>
        </authorList>
    </citation>
    <scope>NUCLEOTIDE SEQUENCE [LARGE SCALE GENOMIC DNA]</scope>
    <source>
        <strain evidence="3 4">TISTR 1856</strain>
    </source>
</reference>
<keyword evidence="2" id="KW-0472">Membrane</keyword>
<dbReference type="Proteomes" id="UP001589748">
    <property type="component" value="Unassembled WGS sequence"/>
</dbReference>
<feature type="transmembrane region" description="Helical" evidence="2">
    <location>
        <begin position="364"/>
        <end position="389"/>
    </location>
</feature>
<sequence>MRSPRLTPPLVALVATAVMLTLGTYSVVRYRWWLVAGYVVVAAVLVVLARRWPDDREFGEDGAGGRVGTGDGPGDRHPGRHPGPHLARRAGAGVLVLVAVVHLAVPAFTYVAPGPAWGVRAAAAAAALLAAGALLLGRDRTVVALAALGSATTSVVVILGDPAPRIDVWVILQQAADGMLRGEPMYSATWVGSPGISDAFAYLPFTAVLTAPGRWLAGDVRWALALLVLLCGLALAVLGRFRVPAVTAAALLLLAPGGPTLVEQAWTEPTVLVGLLLAAVLLARNRAWWAVVPLAVALASKQHVVLLLPLLACWPRFGWRRTVVAAGGAGALMLPWFLATPADFVHDTVLTMLRLPPLRFADTVYILVLTETGVQLPFWVVGLAILAVVAVAARALLRRPVGLGGLLLWSATVLMVANLVNKQAFYNQFWLVAALVLAAVAVTGAGSSRPRLTTSAVRRRPAPPAARPVDGSAPTSSSSG</sequence>
<feature type="transmembrane region" description="Helical" evidence="2">
    <location>
        <begin position="117"/>
        <end position="135"/>
    </location>
</feature>
<organism evidence="3 4">
    <name type="scientific">Kineococcus gynurae</name>
    <dbReference type="NCBI Taxonomy" id="452979"/>
    <lineage>
        <taxon>Bacteria</taxon>
        <taxon>Bacillati</taxon>
        <taxon>Actinomycetota</taxon>
        <taxon>Actinomycetes</taxon>
        <taxon>Kineosporiales</taxon>
        <taxon>Kineosporiaceae</taxon>
        <taxon>Kineococcus</taxon>
    </lineage>
</organism>
<evidence type="ECO:0000313" key="3">
    <source>
        <dbReference type="EMBL" id="MFB9377710.1"/>
    </source>
</evidence>
<accession>A0ABV5LUH1</accession>
<protein>
    <recommendedName>
        <fullName evidence="5">DUF2029 domain-containing protein</fullName>
    </recommendedName>
</protein>
<feature type="transmembrane region" description="Helical" evidence="2">
    <location>
        <begin position="7"/>
        <end position="26"/>
    </location>
</feature>
<feature type="transmembrane region" description="Helical" evidence="2">
    <location>
        <begin position="90"/>
        <end position="111"/>
    </location>
</feature>
<keyword evidence="4" id="KW-1185">Reference proteome</keyword>
<feature type="compositionally biased region" description="Gly residues" evidence="1">
    <location>
        <begin position="61"/>
        <end position="72"/>
    </location>
</feature>